<dbReference type="STRING" id="1328313.DS2_00965"/>
<dbReference type="Pfam" id="PF00149">
    <property type="entry name" value="Metallophos"/>
    <property type="match status" value="1"/>
</dbReference>
<accession>W7QWZ0</accession>
<evidence type="ECO:0000256" key="3">
    <source>
        <dbReference type="ARBA" id="ARBA00023004"/>
    </source>
</evidence>
<dbReference type="PANTHER" id="PTHR42988:SF2">
    <property type="entry name" value="CYCLIC NUCLEOTIDE PHOSPHODIESTERASE CBUA0032-RELATED"/>
    <property type="match status" value="1"/>
</dbReference>
<gene>
    <name evidence="6" type="ORF">DS2_00965</name>
</gene>
<dbReference type="InterPro" id="IPR004843">
    <property type="entry name" value="Calcineurin-like_PHP"/>
</dbReference>
<sequence length="256" mass="28757">MPSKLLQITDCHLKADKNTLFHNVNPYQRLANCLAYAHKQTQSNSELAAILLTGDLVQDEVESSYQQLVELVNQYPWSVPICLVPGNHDEPNLFAQAKNAIGAYSMPLLELGQWQIALFDSFDENGHGGGRIDEAQVDYIYQLLNQSSAQFLLAVLHHHLLPYGGFIDNYPLRDSEYFYSWAVEQAKSARNKLTAVVHGHVHAHKCRYLDLIPVYGSIASSVQFEHSTGEINSCQYGLTQVTLYEDGQVTTQAIYL</sequence>
<dbReference type="OrthoDB" id="9784378at2"/>
<proteinExistence type="inferred from homology"/>
<name>W7QWZ0_9ALTE</name>
<organism evidence="6 7">
    <name type="scientific">Catenovulum agarivorans DS-2</name>
    <dbReference type="NCBI Taxonomy" id="1328313"/>
    <lineage>
        <taxon>Bacteria</taxon>
        <taxon>Pseudomonadati</taxon>
        <taxon>Pseudomonadota</taxon>
        <taxon>Gammaproteobacteria</taxon>
        <taxon>Alteromonadales</taxon>
        <taxon>Alteromonadaceae</taxon>
        <taxon>Catenovulum</taxon>
    </lineage>
</organism>
<evidence type="ECO:0000256" key="2">
    <source>
        <dbReference type="ARBA" id="ARBA00022801"/>
    </source>
</evidence>
<protein>
    <submittedName>
        <fullName evidence="6">Cyclic 3',5'-adenosine monophosphate phosphodiesterase</fullName>
    </submittedName>
</protein>
<evidence type="ECO:0000256" key="1">
    <source>
        <dbReference type="ARBA" id="ARBA00022723"/>
    </source>
</evidence>
<dbReference type="GO" id="GO:0046872">
    <property type="term" value="F:metal ion binding"/>
    <property type="evidence" value="ECO:0007669"/>
    <property type="project" value="UniProtKB-KW"/>
</dbReference>
<evidence type="ECO:0000313" key="6">
    <source>
        <dbReference type="EMBL" id="EWH12248.1"/>
    </source>
</evidence>
<keyword evidence="7" id="KW-1185">Reference proteome</keyword>
<dbReference type="eggNOG" id="COG1409">
    <property type="taxonomic scope" value="Bacteria"/>
</dbReference>
<dbReference type="InterPro" id="IPR050884">
    <property type="entry name" value="CNP_phosphodiesterase-III"/>
</dbReference>
<evidence type="ECO:0000259" key="5">
    <source>
        <dbReference type="Pfam" id="PF00149"/>
    </source>
</evidence>
<evidence type="ECO:0000256" key="4">
    <source>
        <dbReference type="ARBA" id="ARBA00025742"/>
    </source>
</evidence>
<feature type="domain" description="Calcineurin-like phosphoesterase" evidence="5">
    <location>
        <begin position="4"/>
        <end position="203"/>
    </location>
</feature>
<comment type="caution">
    <text evidence="6">The sequence shown here is derived from an EMBL/GenBank/DDBJ whole genome shotgun (WGS) entry which is preliminary data.</text>
</comment>
<dbReference type="GO" id="GO:0016787">
    <property type="term" value="F:hydrolase activity"/>
    <property type="evidence" value="ECO:0007669"/>
    <property type="project" value="UniProtKB-KW"/>
</dbReference>
<comment type="similarity">
    <text evidence="4">Belongs to the cyclic nucleotide phosphodiesterase class-III family.</text>
</comment>
<evidence type="ECO:0000313" key="7">
    <source>
        <dbReference type="Proteomes" id="UP000019276"/>
    </source>
</evidence>
<dbReference type="PANTHER" id="PTHR42988">
    <property type="entry name" value="PHOSPHOHYDROLASE"/>
    <property type="match status" value="1"/>
</dbReference>
<dbReference type="SUPFAM" id="SSF56300">
    <property type="entry name" value="Metallo-dependent phosphatases"/>
    <property type="match status" value="1"/>
</dbReference>
<keyword evidence="2" id="KW-0378">Hydrolase</keyword>
<dbReference type="RefSeq" id="WP_035012703.1">
    <property type="nucleotide sequence ID" value="NZ_ARZY01000001.1"/>
</dbReference>
<dbReference type="Proteomes" id="UP000019276">
    <property type="component" value="Unassembled WGS sequence"/>
</dbReference>
<dbReference type="Gene3D" id="3.60.21.10">
    <property type="match status" value="1"/>
</dbReference>
<reference evidence="6 7" key="1">
    <citation type="journal article" date="2014" name="Genome Announc.">
        <title>Draft Genome Sequence of the Agar-Degrading Bacterium Catenovulum sp. Strain DS-2, Isolated from Intestines of Haliotis diversicolor.</title>
        <authorList>
            <person name="Shan D."/>
            <person name="Li X."/>
            <person name="Gu Z."/>
            <person name="Wei G."/>
            <person name="Gao Z."/>
            <person name="Shao Z."/>
        </authorList>
    </citation>
    <scope>NUCLEOTIDE SEQUENCE [LARGE SCALE GENOMIC DNA]</scope>
    <source>
        <strain evidence="6 7">DS-2</strain>
    </source>
</reference>
<keyword evidence="3" id="KW-0408">Iron</keyword>
<dbReference type="EMBL" id="ARZY01000001">
    <property type="protein sequence ID" value="EWH12248.1"/>
    <property type="molecule type" value="Genomic_DNA"/>
</dbReference>
<dbReference type="AlphaFoldDB" id="W7QWZ0"/>
<dbReference type="InterPro" id="IPR029052">
    <property type="entry name" value="Metallo-depent_PP-like"/>
</dbReference>
<keyword evidence="1" id="KW-0479">Metal-binding</keyword>